<keyword evidence="12" id="KW-0282">Flagellum</keyword>
<keyword evidence="5 7" id="KW-0964">Secreted</keyword>
<evidence type="ECO:0000256" key="2">
    <source>
        <dbReference type="ARBA" id="ARBA00004613"/>
    </source>
</evidence>
<dbReference type="RefSeq" id="WP_146516776.1">
    <property type="nucleotide sequence ID" value="NZ_SJPI01000003.1"/>
</dbReference>
<feature type="domain" description="Flagellar hook-associated protein FlgK helical" evidence="11">
    <location>
        <begin position="95"/>
        <end position="317"/>
    </location>
</feature>
<dbReference type="InterPro" id="IPR001444">
    <property type="entry name" value="Flag_bb_rod_N"/>
</dbReference>
<proteinExistence type="inferred from homology"/>
<evidence type="ECO:0000256" key="5">
    <source>
        <dbReference type="ARBA" id="ARBA00022525"/>
    </source>
</evidence>
<keyword evidence="12" id="KW-0966">Cell projection</keyword>
<dbReference type="GO" id="GO:0009424">
    <property type="term" value="C:bacterial-type flagellum hook"/>
    <property type="evidence" value="ECO:0007669"/>
    <property type="project" value="UniProtKB-UniRule"/>
</dbReference>
<dbReference type="GO" id="GO:0044780">
    <property type="term" value="P:bacterial-type flagellum assembly"/>
    <property type="evidence" value="ECO:0007669"/>
    <property type="project" value="InterPro"/>
</dbReference>
<evidence type="ECO:0000313" key="13">
    <source>
        <dbReference type="Proteomes" id="UP000316598"/>
    </source>
</evidence>
<dbReference type="Pfam" id="PF00460">
    <property type="entry name" value="Flg_bb_rod"/>
    <property type="match status" value="1"/>
</dbReference>
<comment type="caution">
    <text evidence="12">The sequence shown here is derived from an EMBL/GenBank/DDBJ whole genome shotgun (WGS) entry which is preliminary data.</text>
</comment>
<dbReference type="PROSITE" id="PS00588">
    <property type="entry name" value="FLAGELLA_BB_ROD"/>
    <property type="match status" value="1"/>
</dbReference>
<keyword evidence="8" id="KW-0175">Coiled coil</keyword>
<comment type="subcellular location">
    <subcellularLocation>
        <location evidence="1 7">Bacterial flagellum</location>
    </subcellularLocation>
    <subcellularLocation>
        <location evidence="2 7">Secreted</location>
    </subcellularLocation>
</comment>
<dbReference type="NCBIfam" id="TIGR02492">
    <property type="entry name" value="flgK_ends"/>
    <property type="match status" value="1"/>
</dbReference>
<dbReference type="GO" id="GO:0005576">
    <property type="term" value="C:extracellular region"/>
    <property type="evidence" value="ECO:0007669"/>
    <property type="project" value="UniProtKB-SubCell"/>
</dbReference>
<feature type="domain" description="Flagellar basal body rod protein N-terminal" evidence="9">
    <location>
        <begin position="10"/>
        <end position="36"/>
    </location>
</feature>
<dbReference type="PANTHER" id="PTHR30033">
    <property type="entry name" value="FLAGELLAR HOOK-ASSOCIATED PROTEIN 1"/>
    <property type="match status" value="1"/>
</dbReference>
<dbReference type="PANTHER" id="PTHR30033:SF2">
    <property type="entry name" value="FLAGELLAR HOOK PROTEIN"/>
    <property type="match status" value="1"/>
</dbReference>
<feature type="domain" description="Flagellar basal-body/hook protein C-terminal" evidence="10">
    <location>
        <begin position="517"/>
        <end position="562"/>
    </location>
</feature>
<comment type="similarity">
    <text evidence="3 7">Belongs to the flagella basal body rod proteins family.</text>
</comment>
<keyword evidence="6 7" id="KW-0975">Bacterial flagellum</keyword>
<dbReference type="InterPro" id="IPR053927">
    <property type="entry name" value="FlgK_helical"/>
</dbReference>
<dbReference type="Pfam" id="PF06429">
    <property type="entry name" value="Flg_bbr_C"/>
    <property type="match status" value="1"/>
</dbReference>
<evidence type="ECO:0000256" key="6">
    <source>
        <dbReference type="ARBA" id="ARBA00023143"/>
    </source>
</evidence>
<dbReference type="Pfam" id="PF22638">
    <property type="entry name" value="FlgK_D1"/>
    <property type="match status" value="1"/>
</dbReference>
<protein>
    <recommendedName>
        <fullName evidence="4 7">Flagellar hook-associated protein 1</fullName>
        <shortName evidence="7">HAP1</shortName>
    </recommendedName>
</protein>
<evidence type="ECO:0000259" key="11">
    <source>
        <dbReference type="Pfam" id="PF22638"/>
    </source>
</evidence>
<accession>A0A5C5WF10</accession>
<gene>
    <name evidence="7 12" type="primary">flgK</name>
    <name evidence="12" type="ORF">Pla22_44220</name>
</gene>
<evidence type="ECO:0000259" key="10">
    <source>
        <dbReference type="Pfam" id="PF06429"/>
    </source>
</evidence>
<keyword evidence="12" id="KW-0969">Cilium</keyword>
<evidence type="ECO:0000313" key="12">
    <source>
        <dbReference type="EMBL" id="TWT49230.1"/>
    </source>
</evidence>
<keyword evidence="13" id="KW-1185">Reference proteome</keyword>
<evidence type="ECO:0000256" key="8">
    <source>
        <dbReference type="SAM" id="Coils"/>
    </source>
</evidence>
<dbReference type="Proteomes" id="UP000316598">
    <property type="component" value="Unassembled WGS sequence"/>
</dbReference>
<dbReference type="OrthoDB" id="9802553at2"/>
<evidence type="ECO:0000256" key="1">
    <source>
        <dbReference type="ARBA" id="ARBA00004365"/>
    </source>
</evidence>
<dbReference type="SUPFAM" id="SSF64518">
    <property type="entry name" value="Phase 1 flagellin"/>
    <property type="match status" value="1"/>
</dbReference>
<organism evidence="12 13">
    <name type="scientific">Rubripirellula amarantea</name>
    <dbReference type="NCBI Taxonomy" id="2527999"/>
    <lineage>
        <taxon>Bacteria</taxon>
        <taxon>Pseudomonadati</taxon>
        <taxon>Planctomycetota</taxon>
        <taxon>Planctomycetia</taxon>
        <taxon>Pirellulales</taxon>
        <taxon>Pirellulaceae</taxon>
        <taxon>Rubripirellula</taxon>
    </lineage>
</organism>
<evidence type="ECO:0000259" key="9">
    <source>
        <dbReference type="Pfam" id="PF00460"/>
    </source>
</evidence>
<sequence length="562" mass="60150">MSLFGTIQQSAGALQVAQIGLQVVGNNVANANTPGYLRQELEQTSAVAVRDGSLIKGHGVRATGIVQVVDQQLAERMFNAKTALAGGEALDKAYAQLEELTGDLNNNGLNQQLTLFNNSLHELSTQPGDSSLREFVILQAETLTNNIRSAREDAIDRSDLWNSDLDSMSGEINKLTQRIAKLNLEIATIEGGGLIHSDATGLRDQRYRDLEELSEYLNLNIQEQESGAIAVFVGGDYLVSNGIYREVKTAYNNKSGGSEIRIVETDSALQASGGKLASTLVARDQVFGDYIESLNEMASALIRSVNEVHSQGQGKSGHYELLSSVVADTGVPLANANLDFEPKNGSFDITVLDESGATISNERINVKKLGQVDDSTIQSIVADINAIDGISAKVTSGGQIEITSQSGTSSFVFGEDTSGFLAAAGINTFFTGTDAFDIAVNPKLLESSDFLSISRGGIGEDTDVLTDLVDLVDEPNVNFGGDSIRGIYEHSIGTLGQKINLQSSSTDGLRDFYNTLQSQHLAITGVNIDEESIKMITYQRAFQASSRVISTASEMLDLLVNL</sequence>
<feature type="coiled-coil region" evidence="8">
    <location>
        <begin position="165"/>
        <end position="192"/>
    </location>
</feature>
<dbReference type="EMBL" id="SJPI01000003">
    <property type="protein sequence ID" value="TWT49230.1"/>
    <property type="molecule type" value="Genomic_DNA"/>
</dbReference>
<dbReference type="AlphaFoldDB" id="A0A5C5WF10"/>
<name>A0A5C5WF10_9BACT</name>
<dbReference type="InterPro" id="IPR010930">
    <property type="entry name" value="Flg_bb/hook_C_dom"/>
</dbReference>
<dbReference type="InterPro" id="IPR019776">
    <property type="entry name" value="Flagellar_basal_body_rod_CS"/>
</dbReference>
<evidence type="ECO:0000256" key="4">
    <source>
        <dbReference type="ARBA" id="ARBA00016244"/>
    </source>
</evidence>
<dbReference type="GO" id="GO:0005198">
    <property type="term" value="F:structural molecule activity"/>
    <property type="evidence" value="ECO:0007669"/>
    <property type="project" value="UniProtKB-UniRule"/>
</dbReference>
<dbReference type="PRINTS" id="PR01005">
    <property type="entry name" value="FLGHOOKAP1"/>
</dbReference>
<reference evidence="12 13" key="1">
    <citation type="submission" date="2019-02" db="EMBL/GenBank/DDBJ databases">
        <title>Deep-cultivation of Planctomycetes and their phenomic and genomic characterization uncovers novel biology.</title>
        <authorList>
            <person name="Wiegand S."/>
            <person name="Jogler M."/>
            <person name="Boedeker C."/>
            <person name="Pinto D."/>
            <person name="Vollmers J."/>
            <person name="Rivas-Marin E."/>
            <person name="Kohn T."/>
            <person name="Peeters S.H."/>
            <person name="Heuer A."/>
            <person name="Rast P."/>
            <person name="Oberbeckmann S."/>
            <person name="Bunk B."/>
            <person name="Jeske O."/>
            <person name="Meyerdierks A."/>
            <person name="Storesund J.E."/>
            <person name="Kallscheuer N."/>
            <person name="Luecker S."/>
            <person name="Lage O.M."/>
            <person name="Pohl T."/>
            <person name="Merkel B.J."/>
            <person name="Hornburger P."/>
            <person name="Mueller R.-W."/>
            <person name="Bruemmer F."/>
            <person name="Labrenz M."/>
            <person name="Spormann A.M."/>
            <person name="Op Den Camp H."/>
            <person name="Overmann J."/>
            <person name="Amann R."/>
            <person name="Jetten M.S.M."/>
            <person name="Mascher T."/>
            <person name="Medema M.H."/>
            <person name="Devos D.P."/>
            <person name="Kaster A.-K."/>
            <person name="Ovreas L."/>
            <person name="Rohde M."/>
            <person name="Galperin M.Y."/>
            <person name="Jogler C."/>
        </authorList>
    </citation>
    <scope>NUCLEOTIDE SEQUENCE [LARGE SCALE GENOMIC DNA]</scope>
    <source>
        <strain evidence="12 13">Pla22</strain>
    </source>
</reference>
<dbReference type="InterPro" id="IPR002371">
    <property type="entry name" value="FlgK"/>
</dbReference>
<evidence type="ECO:0000256" key="7">
    <source>
        <dbReference type="RuleBase" id="RU362065"/>
    </source>
</evidence>
<evidence type="ECO:0000256" key="3">
    <source>
        <dbReference type="ARBA" id="ARBA00009677"/>
    </source>
</evidence>